<evidence type="ECO:0000313" key="12">
    <source>
        <dbReference type="Proteomes" id="UP001217089"/>
    </source>
</evidence>
<keyword evidence="4 6" id="KW-0238">DNA-binding</keyword>
<keyword evidence="5" id="KW-0472">Membrane</keyword>
<dbReference type="InterPro" id="IPR026932">
    <property type="entry name" value="MYRF_ICA"/>
</dbReference>
<dbReference type="Proteomes" id="UP001217089">
    <property type="component" value="Unassembled WGS sequence"/>
</dbReference>
<feature type="compositionally biased region" description="Low complexity" evidence="8">
    <location>
        <begin position="156"/>
        <end position="166"/>
    </location>
</feature>
<dbReference type="InterPro" id="IPR008967">
    <property type="entry name" value="p53-like_TF_DNA-bd_sf"/>
</dbReference>
<accession>A0ABQ9E155</accession>
<keyword evidence="2" id="KW-0812">Transmembrane</keyword>
<evidence type="ECO:0000256" key="6">
    <source>
        <dbReference type="PROSITE-ProRule" id="PRU00850"/>
    </source>
</evidence>
<evidence type="ECO:0000256" key="5">
    <source>
        <dbReference type="ARBA" id="ARBA00023136"/>
    </source>
</evidence>
<evidence type="ECO:0000256" key="2">
    <source>
        <dbReference type="ARBA" id="ARBA00022692"/>
    </source>
</evidence>
<comment type="caution">
    <text evidence="11">The sequence shown here is derived from an EMBL/GenBank/DDBJ whole genome shotgun (WGS) entry which is preliminary data.</text>
</comment>
<feature type="compositionally biased region" description="Polar residues" evidence="8">
    <location>
        <begin position="176"/>
        <end position="185"/>
    </location>
</feature>
<feature type="DNA-binding region" description="NDT80" evidence="6">
    <location>
        <begin position="234"/>
        <end position="473"/>
    </location>
</feature>
<feature type="domain" description="NDT80" evidence="9">
    <location>
        <begin position="234"/>
        <end position="473"/>
    </location>
</feature>
<dbReference type="InterPro" id="IPR024061">
    <property type="entry name" value="NDT80_DNA-bd_dom"/>
</dbReference>
<organism evidence="11 12">
    <name type="scientific">Tegillarca granosa</name>
    <name type="common">Malaysian cockle</name>
    <name type="synonym">Anadara granosa</name>
    <dbReference type="NCBI Taxonomy" id="220873"/>
    <lineage>
        <taxon>Eukaryota</taxon>
        <taxon>Metazoa</taxon>
        <taxon>Spiralia</taxon>
        <taxon>Lophotrochozoa</taxon>
        <taxon>Mollusca</taxon>
        <taxon>Bivalvia</taxon>
        <taxon>Autobranchia</taxon>
        <taxon>Pteriomorphia</taxon>
        <taxon>Arcoida</taxon>
        <taxon>Arcoidea</taxon>
        <taxon>Arcidae</taxon>
        <taxon>Tegillarca</taxon>
    </lineage>
</organism>
<evidence type="ECO:0000259" key="10">
    <source>
        <dbReference type="PROSITE" id="PS51688"/>
    </source>
</evidence>
<feature type="compositionally biased region" description="Low complexity" evidence="8">
    <location>
        <begin position="241"/>
        <end position="250"/>
    </location>
</feature>
<feature type="region of interest" description="Disordered" evidence="8">
    <location>
        <begin position="202"/>
        <end position="282"/>
    </location>
</feature>
<sequence>MDIQPDDQTLQAVLGRLQGIDNEALDIDQLDLDRYLNDDTNVCLPDDAIPAVAYSINGHPQPPSNSHLVDHYKLNLSTLPHSTPIATTVPPSVDGGMYTCTPAVSSFHGQGYDNHLIHPTLPDSPPDSEPYSPPDGHNSSMNHQGNGLGHQGSTLNHQSNGINHQGNGIGHQGNGMSHQGNSLTHQETKYPMNPVAAMHQHMYPSHHRPPGMPPKMPSGYSEPPQLNHLPVTQPPPPPSTSTPLPHTTSSMNPQILSPAHMSPNLSASSKKRKYSDSPNNTMTNALLQGPRNGLPLIKQEPNSSSFPGYLPDCEDEYGYDPDSNNSSCLDGTYQVIKWQPYQIQKWAVLTDANLKDLPAPNYRVDADKGFNFSVPDDTFVCQKKNHFQVTVHVGLNDLLPDQNNKLTVGRLHFSETTSNNMRKKGRPNPDQRYFMLVVSLNAHSGENSYVVASSVSERIVVRASNPGQFDSDVDVLWQKGQTPDGVYHMGRVGVNTDHPEEALTVHGNMRLTGHLLQPSDIRAKQDLKEVNSAEQLKKVAQMKIYDFNYSKDFADVVGMPDNQREDRGVIAQEVRNVLPDAVKETGDIRLPDGKTIENLLVVNKDRIFMENVGAVKELCKLTDNLENRIDELEKMNNKLSKLKRFDSIKSTVSSKSSCSVSTISLIAITILYILERQSDSHNHSTPSMVDNSHNVNHTPQPQHGGLLPSNASITAAPAHSTAIKGQNTSATTFSAHMPNPTGSPFKPPIIIYSYPPCTPPNYI</sequence>
<evidence type="ECO:0000256" key="4">
    <source>
        <dbReference type="ARBA" id="ARBA00023125"/>
    </source>
</evidence>
<evidence type="ECO:0000259" key="9">
    <source>
        <dbReference type="PROSITE" id="PS51517"/>
    </source>
</evidence>
<proteinExistence type="predicted"/>
<evidence type="ECO:0008006" key="13">
    <source>
        <dbReference type="Google" id="ProtNLM"/>
    </source>
</evidence>
<dbReference type="PANTHER" id="PTHR13029:SF18">
    <property type="entry name" value="MYELIN REGULATORY FACTOR HOMOLOG 1"/>
    <property type="match status" value="1"/>
</dbReference>
<dbReference type="Gene3D" id="2.60.40.1390">
    <property type="entry name" value="NDT80 DNA-binding domain"/>
    <property type="match status" value="1"/>
</dbReference>
<dbReference type="Pfam" id="PF05224">
    <property type="entry name" value="NDT80_PhoG"/>
    <property type="match status" value="1"/>
</dbReference>
<evidence type="ECO:0000313" key="11">
    <source>
        <dbReference type="EMBL" id="KAJ8299209.1"/>
    </source>
</evidence>
<feature type="region of interest" description="Disordered" evidence="8">
    <location>
        <begin position="681"/>
        <end position="711"/>
    </location>
</feature>
<feature type="compositionally biased region" description="Pro residues" evidence="8">
    <location>
        <begin position="122"/>
        <end position="133"/>
    </location>
</feature>
<protein>
    <recommendedName>
        <fullName evidence="13">Myelin regulatory factor</fullName>
    </recommendedName>
</protein>
<comment type="subcellular location">
    <subcellularLocation>
        <location evidence="1">Membrane</location>
        <topology evidence="1">Single-pass membrane protein</topology>
    </subcellularLocation>
</comment>
<dbReference type="Pfam" id="PF13884">
    <property type="entry name" value="Peptidase_S74"/>
    <property type="match status" value="1"/>
</dbReference>
<evidence type="ECO:0000256" key="3">
    <source>
        <dbReference type="ARBA" id="ARBA00022989"/>
    </source>
</evidence>
<gene>
    <name evidence="11" type="ORF">KUTeg_023269</name>
</gene>
<reference evidence="11 12" key="1">
    <citation type="submission" date="2022-12" db="EMBL/GenBank/DDBJ databases">
        <title>Chromosome-level genome of Tegillarca granosa.</title>
        <authorList>
            <person name="Kim J."/>
        </authorList>
    </citation>
    <scope>NUCLEOTIDE SEQUENCE [LARGE SCALE GENOMIC DNA]</scope>
    <source>
        <strain evidence="11">Teg-2019</strain>
        <tissue evidence="11">Adductor muscle</tissue>
    </source>
</reference>
<dbReference type="SUPFAM" id="SSF49417">
    <property type="entry name" value="p53-like transcription factors"/>
    <property type="match status" value="1"/>
</dbReference>
<dbReference type="PROSITE" id="PS51517">
    <property type="entry name" value="NDT80"/>
    <property type="match status" value="1"/>
</dbReference>
<dbReference type="InterPro" id="IPR051577">
    <property type="entry name" value="MRF-like"/>
</dbReference>
<dbReference type="CDD" id="cd10144">
    <property type="entry name" value="Peptidase_S74_CIMCD"/>
    <property type="match status" value="1"/>
</dbReference>
<keyword evidence="12" id="KW-1185">Reference proteome</keyword>
<keyword evidence="3" id="KW-1133">Transmembrane helix</keyword>
<feature type="coiled-coil region" evidence="7">
    <location>
        <begin position="615"/>
        <end position="645"/>
    </location>
</feature>
<dbReference type="Pfam" id="PF13887">
    <property type="entry name" value="MYRF_ICA"/>
    <property type="match status" value="1"/>
</dbReference>
<feature type="compositionally biased region" description="Polar residues" evidence="8">
    <location>
        <begin position="683"/>
        <end position="701"/>
    </location>
</feature>
<evidence type="ECO:0000256" key="8">
    <source>
        <dbReference type="SAM" id="MobiDB-lite"/>
    </source>
</evidence>
<feature type="domain" description="Peptidase S74" evidence="10">
    <location>
        <begin position="519"/>
        <end position="629"/>
    </location>
</feature>
<dbReference type="InterPro" id="IPR030392">
    <property type="entry name" value="S74_ICA"/>
</dbReference>
<dbReference type="EMBL" id="JARBDR010000921">
    <property type="protein sequence ID" value="KAJ8299209.1"/>
    <property type="molecule type" value="Genomic_DNA"/>
</dbReference>
<evidence type="ECO:0000256" key="7">
    <source>
        <dbReference type="SAM" id="Coils"/>
    </source>
</evidence>
<evidence type="ECO:0000256" key="1">
    <source>
        <dbReference type="ARBA" id="ARBA00004167"/>
    </source>
</evidence>
<name>A0ABQ9E155_TEGGR</name>
<keyword evidence="7" id="KW-0175">Coiled coil</keyword>
<dbReference type="PROSITE" id="PS51688">
    <property type="entry name" value="ICA"/>
    <property type="match status" value="1"/>
</dbReference>
<feature type="compositionally biased region" description="Polar residues" evidence="8">
    <location>
        <begin position="137"/>
        <end position="155"/>
    </location>
</feature>
<dbReference type="PANTHER" id="PTHR13029">
    <property type="match status" value="1"/>
</dbReference>
<feature type="region of interest" description="Disordered" evidence="8">
    <location>
        <begin position="111"/>
        <end position="186"/>
    </location>
</feature>
<dbReference type="InterPro" id="IPR037141">
    <property type="entry name" value="NDT80_DNA-bd_dom_sf"/>
</dbReference>